<accession>A0A0M3HLQ3</accession>
<dbReference type="WBParaSite" id="ALUE_0000244801-mRNA-1">
    <property type="protein sequence ID" value="ALUE_0000244801-mRNA-1"/>
    <property type="gene ID" value="ALUE_0000244801"/>
</dbReference>
<protein>
    <submittedName>
        <fullName evidence="2">Uncharacterized protein</fullName>
    </submittedName>
</protein>
<reference evidence="2" key="1">
    <citation type="submission" date="2017-02" db="UniProtKB">
        <authorList>
            <consortium name="WormBaseParasite"/>
        </authorList>
    </citation>
    <scope>IDENTIFICATION</scope>
</reference>
<sequence>MQFFFGISENFEYFRNRLGSLKEQCRCELAKVGFTDDSIRYEPFLHMRYERFVELFFFFKSVFQILGNARLPRGF</sequence>
<dbReference type="Proteomes" id="UP000036681">
    <property type="component" value="Unplaced"/>
</dbReference>
<evidence type="ECO:0000313" key="2">
    <source>
        <dbReference type="WBParaSite" id="ALUE_0000244801-mRNA-1"/>
    </source>
</evidence>
<evidence type="ECO:0000313" key="1">
    <source>
        <dbReference type="Proteomes" id="UP000036681"/>
    </source>
</evidence>
<name>A0A0M3HLQ3_ASCLU</name>
<organism evidence="1 2">
    <name type="scientific">Ascaris lumbricoides</name>
    <name type="common">Giant roundworm</name>
    <dbReference type="NCBI Taxonomy" id="6252"/>
    <lineage>
        <taxon>Eukaryota</taxon>
        <taxon>Metazoa</taxon>
        <taxon>Ecdysozoa</taxon>
        <taxon>Nematoda</taxon>
        <taxon>Chromadorea</taxon>
        <taxon>Rhabditida</taxon>
        <taxon>Spirurina</taxon>
        <taxon>Ascaridomorpha</taxon>
        <taxon>Ascaridoidea</taxon>
        <taxon>Ascarididae</taxon>
        <taxon>Ascaris</taxon>
    </lineage>
</organism>
<keyword evidence="1" id="KW-1185">Reference proteome</keyword>
<proteinExistence type="predicted"/>
<dbReference type="AlphaFoldDB" id="A0A0M3HLQ3"/>